<dbReference type="InterPro" id="IPR001357">
    <property type="entry name" value="BRCT_dom"/>
</dbReference>
<dbReference type="Pfam" id="PF00533">
    <property type="entry name" value="BRCT"/>
    <property type="match status" value="1"/>
</dbReference>
<dbReference type="STRING" id="676599.ARC20_14165"/>
<feature type="domain" description="BRCT" evidence="1">
    <location>
        <begin position="203"/>
        <end position="297"/>
    </location>
</feature>
<organism evidence="2 3">
    <name type="scientific">Stenotrophomonas panacihumi</name>
    <dbReference type="NCBI Taxonomy" id="676599"/>
    <lineage>
        <taxon>Bacteria</taxon>
        <taxon>Pseudomonadati</taxon>
        <taxon>Pseudomonadota</taxon>
        <taxon>Gammaproteobacteria</taxon>
        <taxon>Lysobacterales</taxon>
        <taxon>Lysobacteraceae</taxon>
        <taxon>Stenotrophomonas</taxon>
    </lineage>
</organism>
<comment type="caution">
    <text evidence="2">The sequence shown here is derived from an EMBL/GenBank/DDBJ whole genome shotgun (WGS) entry which is preliminary data.</text>
</comment>
<proteinExistence type="predicted"/>
<dbReference type="EMBL" id="LLXU01000111">
    <property type="protein sequence ID" value="KRG38894.1"/>
    <property type="molecule type" value="Genomic_DNA"/>
</dbReference>
<keyword evidence="2" id="KW-0436">Ligase</keyword>
<evidence type="ECO:0000313" key="2">
    <source>
        <dbReference type="EMBL" id="KRG38894.1"/>
    </source>
</evidence>
<dbReference type="OrthoDB" id="5451971at2"/>
<dbReference type="Gene3D" id="3.40.50.10190">
    <property type="entry name" value="BRCT domain"/>
    <property type="match status" value="1"/>
</dbReference>
<reference evidence="2 3" key="1">
    <citation type="submission" date="2015-10" db="EMBL/GenBank/DDBJ databases">
        <title>Genome sequencing and analysis of members of genus Stenotrophomonas.</title>
        <authorList>
            <person name="Patil P.P."/>
            <person name="Midha S."/>
            <person name="Patil P.B."/>
        </authorList>
    </citation>
    <scope>NUCLEOTIDE SEQUENCE [LARGE SCALE GENOMIC DNA]</scope>
    <source>
        <strain evidence="2 3">JCM 16536</strain>
    </source>
</reference>
<evidence type="ECO:0000313" key="3">
    <source>
        <dbReference type="Proteomes" id="UP000051802"/>
    </source>
</evidence>
<dbReference type="SUPFAM" id="SSF52113">
    <property type="entry name" value="BRCT domain"/>
    <property type="match status" value="1"/>
</dbReference>
<dbReference type="Proteomes" id="UP000051802">
    <property type="component" value="Unassembled WGS sequence"/>
</dbReference>
<accession>A0A0R0AAK9</accession>
<dbReference type="CDD" id="cd17748">
    <property type="entry name" value="BRCT_DNA_ligase_like"/>
    <property type="match status" value="1"/>
</dbReference>
<dbReference type="PROSITE" id="PS50172">
    <property type="entry name" value="BRCT"/>
    <property type="match status" value="1"/>
</dbReference>
<protein>
    <submittedName>
        <fullName evidence="2">NAD-dependent DNA ligase</fullName>
    </submittedName>
</protein>
<dbReference type="AlphaFoldDB" id="A0A0R0AAK9"/>
<dbReference type="GO" id="GO:0016874">
    <property type="term" value="F:ligase activity"/>
    <property type="evidence" value="ECO:0007669"/>
    <property type="project" value="UniProtKB-KW"/>
</dbReference>
<dbReference type="InterPro" id="IPR036420">
    <property type="entry name" value="BRCT_dom_sf"/>
</dbReference>
<dbReference type="RefSeq" id="WP_057648339.1">
    <property type="nucleotide sequence ID" value="NZ_LLXU01000111.1"/>
</dbReference>
<name>A0A0R0AAK9_9GAMM</name>
<keyword evidence="3" id="KW-1185">Reference proteome</keyword>
<sequence length="297" mass="33450">MHDDHRPYARFTSKANLDKSVNSLLGIIEGIAIDGRINELELSYLNLWVSEHQEVRFLHPFNELIPVVERSISDGELDREEREDIRWLCERLQSREFYDAVSADLQRLHAILGGIIADTRISEDELRGLSDWLADHEHLKTCWPFDEIQSLVTGVLVDGRIDEEEHEMLGAFFADFTSLLDDRTITSAPIKDGGAIMGLCATDPDVVFDQRGFCFTGASAKFSRQELEAMVTRLGGVAHASPSKKVHYVVVGGEGNPYWAFACYGRKIEKAVKLRKEGHRVVIIHELDFHDAVADGS</sequence>
<evidence type="ECO:0000259" key="1">
    <source>
        <dbReference type="PROSITE" id="PS50172"/>
    </source>
</evidence>
<gene>
    <name evidence="2" type="ORF">ARC20_14165</name>
</gene>